<sequence length="270" mass="29768">MSFTAAPLNSAGDRTQGLEFATQELYQLSYLPSPITFVLKTALHYECVYDQPKVVTILIKMNSDVNICDDDKSTALIKAVQFQVEECAMILLQSDADPNVMDASGNTALHYAVYSKNTCTAANLLRHKAMIEAKNKDSLTPLLLALKENNQQMAEFLVDVGASIHVTDHHGRTSLMLAAGHKSKGTVRLLLQKGVDVCSKDGSGRTALSYVVNCSDNLKEIAVAYEEKQREMFQNKYPAEVLAGKTSEEEQARLDVCEVNKLKGKNRYGQ</sequence>
<dbReference type="InterPro" id="IPR036770">
    <property type="entry name" value="Ankyrin_rpt-contain_sf"/>
</dbReference>
<dbReference type="PROSITE" id="PS50088">
    <property type="entry name" value="ANK_REPEAT"/>
    <property type="match status" value="3"/>
</dbReference>
<dbReference type="InterPro" id="IPR002110">
    <property type="entry name" value="Ankyrin_rpt"/>
</dbReference>
<keyword evidence="3" id="KW-1185">Reference proteome</keyword>
<evidence type="ECO:0000313" key="2">
    <source>
        <dbReference type="EMBL" id="MBZ3870932.1"/>
    </source>
</evidence>
<dbReference type="PROSITE" id="PS50297">
    <property type="entry name" value="ANK_REP_REGION"/>
    <property type="match status" value="2"/>
</dbReference>
<proteinExistence type="predicted"/>
<dbReference type="SMART" id="SM00248">
    <property type="entry name" value="ANK"/>
    <property type="match status" value="5"/>
</dbReference>
<evidence type="ECO:0000256" key="1">
    <source>
        <dbReference type="PROSITE-ProRule" id="PRU00023"/>
    </source>
</evidence>
<protein>
    <submittedName>
        <fullName evidence="2">Ankyrin repeat domain-containing protein 26</fullName>
    </submittedName>
</protein>
<name>A0AA41ST67_SCICA</name>
<feature type="repeat" description="ANK" evidence="1">
    <location>
        <begin position="137"/>
        <end position="169"/>
    </location>
</feature>
<keyword evidence="1" id="KW-0040">ANK repeat</keyword>
<dbReference type="EMBL" id="JAATJV010157246">
    <property type="protein sequence ID" value="MBZ3870932.1"/>
    <property type="molecule type" value="Genomic_DNA"/>
</dbReference>
<dbReference type="Pfam" id="PF12796">
    <property type="entry name" value="Ank_2"/>
    <property type="match status" value="1"/>
</dbReference>
<accession>A0AA41ST67</accession>
<dbReference type="SUPFAM" id="SSF48403">
    <property type="entry name" value="Ankyrin repeat"/>
    <property type="match status" value="1"/>
</dbReference>
<feature type="repeat" description="ANK" evidence="1">
    <location>
        <begin position="170"/>
        <end position="202"/>
    </location>
</feature>
<feature type="repeat" description="ANK" evidence="1">
    <location>
        <begin position="104"/>
        <end position="136"/>
    </location>
</feature>
<dbReference type="Proteomes" id="UP001166674">
    <property type="component" value="Unassembled WGS sequence"/>
</dbReference>
<reference evidence="2" key="1">
    <citation type="submission" date="2020-03" db="EMBL/GenBank/DDBJ databases">
        <title>Studies in the Genomics of Life Span.</title>
        <authorList>
            <person name="Glass D."/>
        </authorList>
    </citation>
    <scope>NUCLEOTIDE SEQUENCE</scope>
    <source>
        <strain evidence="2">SUZIE</strain>
        <tissue evidence="2">Muscle</tissue>
    </source>
</reference>
<dbReference type="PANTHER" id="PTHR24147">
    <property type="entry name" value="ANKYRIN REPEAT DOMAIN 36-RELATED"/>
    <property type="match status" value="1"/>
</dbReference>
<gene>
    <name evidence="2" type="ORF">SUZIE_110410</name>
</gene>
<dbReference type="InterPro" id="IPR050657">
    <property type="entry name" value="Ankyrin_repeat_domain"/>
</dbReference>
<dbReference type="Pfam" id="PF00023">
    <property type="entry name" value="Ank"/>
    <property type="match status" value="2"/>
</dbReference>
<dbReference type="Gene3D" id="1.25.40.20">
    <property type="entry name" value="Ankyrin repeat-containing domain"/>
    <property type="match status" value="1"/>
</dbReference>
<evidence type="ECO:0000313" key="3">
    <source>
        <dbReference type="Proteomes" id="UP001166674"/>
    </source>
</evidence>
<organism evidence="2 3">
    <name type="scientific">Sciurus carolinensis</name>
    <name type="common">Eastern gray squirrel</name>
    <dbReference type="NCBI Taxonomy" id="30640"/>
    <lineage>
        <taxon>Eukaryota</taxon>
        <taxon>Metazoa</taxon>
        <taxon>Chordata</taxon>
        <taxon>Craniata</taxon>
        <taxon>Vertebrata</taxon>
        <taxon>Euteleostomi</taxon>
        <taxon>Mammalia</taxon>
        <taxon>Eutheria</taxon>
        <taxon>Euarchontoglires</taxon>
        <taxon>Glires</taxon>
        <taxon>Rodentia</taxon>
        <taxon>Sciuromorpha</taxon>
        <taxon>Sciuridae</taxon>
        <taxon>Sciurinae</taxon>
        <taxon>Sciurini</taxon>
        <taxon>Sciurus</taxon>
    </lineage>
</organism>
<comment type="caution">
    <text evidence="2">The sequence shown here is derived from an EMBL/GenBank/DDBJ whole genome shotgun (WGS) entry which is preliminary data.</text>
</comment>
<dbReference type="PANTHER" id="PTHR24147:SF64">
    <property type="entry name" value="ANKYRIN REPEAT DOMAIN-CONTAINING PROTEIN 19-RELATED"/>
    <property type="match status" value="1"/>
</dbReference>
<dbReference type="AlphaFoldDB" id="A0AA41ST67"/>